<evidence type="ECO:0000313" key="2">
    <source>
        <dbReference type="Proteomes" id="UP000003692"/>
    </source>
</evidence>
<gene>
    <name evidence="1" type="ORF">EDWATA_00686</name>
</gene>
<name>D4F1U2_EDWTA</name>
<dbReference type="AlphaFoldDB" id="D4F1U2"/>
<dbReference type="HOGENOM" id="CLU_3199152_0_0_6"/>
<dbReference type="Proteomes" id="UP000003692">
    <property type="component" value="Unassembled WGS sequence"/>
</dbReference>
<protein>
    <submittedName>
        <fullName evidence="1">Uncharacterized protein</fullName>
    </submittedName>
</protein>
<evidence type="ECO:0000313" key="1">
    <source>
        <dbReference type="EMBL" id="EFE24263.1"/>
    </source>
</evidence>
<accession>D4F1U2</accession>
<organism evidence="1 2">
    <name type="scientific">Edwardsiella tarda ATCC 23685</name>
    <dbReference type="NCBI Taxonomy" id="500638"/>
    <lineage>
        <taxon>Bacteria</taxon>
        <taxon>Pseudomonadati</taxon>
        <taxon>Pseudomonadota</taxon>
        <taxon>Gammaproteobacteria</taxon>
        <taxon>Enterobacterales</taxon>
        <taxon>Hafniaceae</taxon>
        <taxon>Edwardsiella</taxon>
    </lineage>
</organism>
<proteinExistence type="predicted"/>
<sequence length="45" mass="5116">MRRACSGNEIRRASCYTHSITQALACCHSRRLLAGRFNRFAIMAD</sequence>
<dbReference type="EMBL" id="ADGK01000027">
    <property type="protein sequence ID" value="EFE24263.1"/>
    <property type="molecule type" value="Genomic_DNA"/>
</dbReference>
<comment type="caution">
    <text evidence="1">The sequence shown here is derived from an EMBL/GenBank/DDBJ whole genome shotgun (WGS) entry which is preliminary data.</text>
</comment>
<reference evidence="1 2" key="1">
    <citation type="submission" date="2010-02" db="EMBL/GenBank/DDBJ databases">
        <authorList>
            <person name="Weinstock G."/>
            <person name="Sodergren E."/>
            <person name="Clifton S."/>
            <person name="Fulton L."/>
            <person name="Fulton B."/>
            <person name="Courtney L."/>
            <person name="Fronick C."/>
            <person name="Harrison M."/>
            <person name="Strong C."/>
            <person name="Farmer C."/>
            <person name="Delahaunty K."/>
            <person name="Markovic C."/>
            <person name="Hall O."/>
            <person name="Minx P."/>
            <person name="Tomlinson C."/>
            <person name="Mitreva M."/>
            <person name="Nelson J."/>
            <person name="Hou S."/>
            <person name="Wollam A."/>
            <person name="Pepin K.H."/>
            <person name="Johnson M."/>
            <person name="Bhonagiri V."/>
            <person name="Zhang X."/>
            <person name="Suruliraj S."/>
            <person name="Warren W."/>
            <person name="Chinwalla A."/>
            <person name="Mardis E.R."/>
            <person name="Wilson R.K."/>
        </authorList>
    </citation>
    <scope>NUCLEOTIDE SEQUENCE [LARGE SCALE GENOMIC DNA]</scope>
    <source>
        <strain evidence="1 2">ATCC 23685</strain>
    </source>
</reference>